<organism evidence="8 9">
    <name type="scientific">Glacieibacterium frigidum</name>
    <dbReference type="NCBI Taxonomy" id="2593303"/>
    <lineage>
        <taxon>Bacteria</taxon>
        <taxon>Pseudomonadati</taxon>
        <taxon>Pseudomonadota</taxon>
        <taxon>Alphaproteobacteria</taxon>
        <taxon>Sphingomonadales</taxon>
        <taxon>Sphingosinicellaceae</taxon>
        <taxon>Glacieibacterium</taxon>
    </lineage>
</organism>
<evidence type="ECO:0000313" key="9">
    <source>
        <dbReference type="Proteomes" id="UP000317894"/>
    </source>
</evidence>
<keyword evidence="3 5" id="KW-0689">Ribosomal protein</keyword>
<evidence type="ECO:0000256" key="2">
    <source>
        <dbReference type="ARBA" id="ARBA00022884"/>
    </source>
</evidence>
<dbReference type="InterPro" id="IPR029751">
    <property type="entry name" value="Ribosomal_L25_dom"/>
</dbReference>
<dbReference type="NCBIfam" id="NF004612">
    <property type="entry name" value="PRK05943.1"/>
    <property type="match status" value="1"/>
</dbReference>
<reference evidence="8 9" key="1">
    <citation type="submission" date="2019-07" db="EMBL/GenBank/DDBJ databases">
        <title>Novel species isolated from glacier.</title>
        <authorList>
            <person name="Liu Q."/>
            <person name="Xin Y.-H."/>
        </authorList>
    </citation>
    <scope>NUCLEOTIDE SEQUENCE [LARGE SCALE GENOMIC DNA]</scope>
    <source>
        <strain evidence="8 9">LB1R16</strain>
    </source>
</reference>
<dbReference type="InterPro" id="IPR011035">
    <property type="entry name" value="Ribosomal_bL25/Gln-tRNA_synth"/>
</dbReference>
<dbReference type="InterPro" id="IPR020057">
    <property type="entry name" value="Ribosomal_bL25_b-dom"/>
</dbReference>
<accession>A0A552U747</accession>
<evidence type="ECO:0000313" key="8">
    <source>
        <dbReference type="EMBL" id="TRW14038.1"/>
    </source>
</evidence>
<dbReference type="InterPro" id="IPR020056">
    <property type="entry name" value="Rbsml_bL25/Gln-tRNA_synth_N"/>
</dbReference>
<dbReference type="NCBIfam" id="TIGR00731">
    <property type="entry name" value="bL25_bact_ctc"/>
    <property type="match status" value="1"/>
</dbReference>
<evidence type="ECO:0000256" key="5">
    <source>
        <dbReference type="HAMAP-Rule" id="MF_01334"/>
    </source>
</evidence>
<dbReference type="InterPro" id="IPR001021">
    <property type="entry name" value="Ribosomal_bL25_long"/>
</dbReference>
<dbReference type="GO" id="GO:0006412">
    <property type="term" value="P:translation"/>
    <property type="evidence" value="ECO:0007669"/>
    <property type="project" value="UniProtKB-UniRule"/>
</dbReference>
<gene>
    <name evidence="5" type="primary">rplY</name>
    <name evidence="5" type="synonym">ctc</name>
    <name evidence="8" type="ORF">FMM06_09870</name>
</gene>
<dbReference type="NCBIfam" id="NF004128">
    <property type="entry name" value="PRK05618.1-2"/>
    <property type="match status" value="1"/>
</dbReference>
<dbReference type="Pfam" id="PF14693">
    <property type="entry name" value="Ribosomal_TL5_C"/>
    <property type="match status" value="1"/>
</dbReference>
<feature type="domain" description="Large ribosomal subunit protein bL25 beta" evidence="7">
    <location>
        <begin position="103"/>
        <end position="187"/>
    </location>
</feature>
<dbReference type="GO" id="GO:0008097">
    <property type="term" value="F:5S rRNA binding"/>
    <property type="evidence" value="ECO:0007669"/>
    <property type="project" value="InterPro"/>
</dbReference>
<dbReference type="EMBL" id="VJWA01000002">
    <property type="protein sequence ID" value="TRW14038.1"/>
    <property type="molecule type" value="Genomic_DNA"/>
</dbReference>
<dbReference type="GO" id="GO:0022625">
    <property type="term" value="C:cytosolic large ribosomal subunit"/>
    <property type="evidence" value="ECO:0007669"/>
    <property type="project" value="TreeGrafter"/>
</dbReference>
<dbReference type="CDD" id="cd00495">
    <property type="entry name" value="Ribosomal_L25_TL5_CTC"/>
    <property type="match status" value="1"/>
</dbReference>
<comment type="caution">
    <text evidence="8">The sequence shown here is derived from an EMBL/GenBank/DDBJ whole genome shotgun (WGS) entry which is preliminary data.</text>
</comment>
<sequence>MSEAMKLAAGLRERAGKGASRAVRLTGRVPAVIYGDKQAPVTIHVPEKELTKLLHTGHFMNSVVELELDGATHRTLPRDVQFHVVSDRPIHVDFLRLAIGGTIAVQVPVHFTDEDQSPGMKRGGTLNIVRHEVELNCPSDAIPDQLNFSLAGLDIGDSIHISAITLPEKVTPVITDRDFTIATVVAPSALQSADAAADEETAAAAAAESAAEAEAKSE</sequence>
<comment type="similarity">
    <text evidence="5">Belongs to the bacterial ribosomal protein bL25 family. CTC subfamily.</text>
</comment>
<keyword evidence="2 5" id="KW-0694">RNA-binding</keyword>
<protein>
    <recommendedName>
        <fullName evidence="5">Large ribosomal subunit protein bL25</fullName>
    </recommendedName>
    <alternativeName>
        <fullName evidence="5">General stress protein CTC</fullName>
    </alternativeName>
</protein>
<dbReference type="PANTHER" id="PTHR33284">
    <property type="entry name" value="RIBOSOMAL PROTEIN L25/GLN-TRNA SYNTHETASE, ANTI-CODON-BINDING DOMAIN-CONTAINING PROTEIN"/>
    <property type="match status" value="1"/>
</dbReference>
<comment type="function">
    <text evidence="5">This is one of the proteins that binds to the 5S RNA in the ribosome where it forms part of the central protuberance.</text>
</comment>
<dbReference type="AlphaFoldDB" id="A0A552U747"/>
<dbReference type="RefSeq" id="WP_144237244.1">
    <property type="nucleotide sequence ID" value="NZ_VJWA01000002.1"/>
</dbReference>
<name>A0A552U747_9SPHN</name>
<proteinExistence type="inferred from homology"/>
<dbReference type="Gene3D" id="2.40.240.10">
    <property type="entry name" value="Ribosomal Protein L25, Chain P"/>
    <property type="match status" value="1"/>
</dbReference>
<dbReference type="PANTHER" id="PTHR33284:SF1">
    <property type="entry name" value="RIBOSOMAL PROTEIN L25_GLN-TRNA SYNTHETASE, ANTI-CODON-BINDING DOMAIN-CONTAINING PROTEIN"/>
    <property type="match status" value="1"/>
</dbReference>
<evidence type="ECO:0000256" key="1">
    <source>
        <dbReference type="ARBA" id="ARBA00022730"/>
    </source>
</evidence>
<dbReference type="Gene3D" id="2.170.120.20">
    <property type="entry name" value="Ribosomal protein L25, beta domain"/>
    <property type="match status" value="1"/>
</dbReference>
<keyword evidence="4 5" id="KW-0687">Ribonucleoprotein</keyword>
<keyword evidence="1 5" id="KW-0699">rRNA-binding</keyword>
<dbReference type="HAMAP" id="MF_01334">
    <property type="entry name" value="Ribosomal_bL25_CTC"/>
    <property type="match status" value="1"/>
</dbReference>
<dbReference type="SUPFAM" id="SSF50715">
    <property type="entry name" value="Ribosomal protein L25-like"/>
    <property type="match status" value="1"/>
</dbReference>
<dbReference type="Proteomes" id="UP000317894">
    <property type="component" value="Unassembled WGS sequence"/>
</dbReference>
<dbReference type="OrthoDB" id="9806411at2"/>
<dbReference type="InterPro" id="IPR020930">
    <property type="entry name" value="Ribosomal_uL5_bac-type"/>
</dbReference>
<keyword evidence="9" id="KW-1185">Reference proteome</keyword>
<dbReference type="InterPro" id="IPR037121">
    <property type="entry name" value="Ribosomal_bL25_C"/>
</dbReference>
<evidence type="ECO:0000259" key="7">
    <source>
        <dbReference type="Pfam" id="PF14693"/>
    </source>
</evidence>
<dbReference type="GO" id="GO:0003735">
    <property type="term" value="F:structural constituent of ribosome"/>
    <property type="evidence" value="ECO:0007669"/>
    <property type="project" value="InterPro"/>
</dbReference>
<feature type="domain" description="Large ribosomal subunit protein bL25 L25" evidence="6">
    <location>
        <begin position="9"/>
        <end position="94"/>
    </location>
</feature>
<evidence type="ECO:0000256" key="4">
    <source>
        <dbReference type="ARBA" id="ARBA00023274"/>
    </source>
</evidence>
<dbReference type="Pfam" id="PF01386">
    <property type="entry name" value="Ribosomal_L25p"/>
    <property type="match status" value="1"/>
</dbReference>
<comment type="subunit">
    <text evidence="5">Part of the 50S ribosomal subunit; part of the 5S rRNA/L5/L18/L25 subcomplex. Contacts the 5S rRNA. Binds to the 5S rRNA independently of L5 and L18.</text>
</comment>
<evidence type="ECO:0000256" key="3">
    <source>
        <dbReference type="ARBA" id="ARBA00022980"/>
    </source>
</evidence>
<evidence type="ECO:0000259" key="6">
    <source>
        <dbReference type="Pfam" id="PF01386"/>
    </source>
</evidence>